<feature type="binding site" evidence="13">
    <location>
        <position position="237"/>
    </location>
    <ligand>
        <name>Zn(2+)</name>
        <dbReference type="ChEBI" id="CHEBI:29105"/>
    </ligand>
</feature>
<dbReference type="PROSITE" id="PS50151">
    <property type="entry name" value="UVR"/>
    <property type="match status" value="1"/>
</dbReference>
<keyword evidence="8 13" id="KW-0862">Zinc</keyword>
<comment type="catalytic activity">
    <reaction evidence="12 13">
        <text>tRNA(Cys) + L-cysteine + ATP = L-cysteinyl-tRNA(Cys) + AMP + diphosphate</text>
        <dbReference type="Rhea" id="RHEA:17773"/>
        <dbReference type="Rhea" id="RHEA-COMP:9661"/>
        <dbReference type="Rhea" id="RHEA-COMP:9679"/>
        <dbReference type="ChEBI" id="CHEBI:30616"/>
        <dbReference type="ChEBI" id="CHEBI:33019"/>
        <dbReference type="ChEBI" id="CHEBI:35235"/>
        <dbReference type="ChEBI" id="CHEBI:78442"/>
        <dbReference type="ChEBI" id="CHEBI:78517"/>
        <dbReference type="ChEBI" id="CHEBI:456215"/>
        <dbReference type="EC" id="6.1.1.16"/>
    </reaction>
</comment>
<reference evidence="16 17" key="1">
    <citation type="submission" date="2016-11" db="EMBL/GenBank/DDBJ databases">
        <authorList>
            <person name="Jaros S."/>
            <person name="Januszkiewicz K."/>
            <person name="Wedrychowicz H."/>
        </authorList>
    </citation>
    <scope>NUCLEOTIDE SEQUENCE [LARGE SCALE GENOMIC DNA]</scope>
    <source>
        <strain evidence="16 17">DSM 15692</strain>
    </source>
</reference>
<dbReference type="InterPro" id="IPR001943">
    <property type="entry name" value="UVR_dom"/>
</dbReference>
<dbReference type="PANTHER" id="PTHR10890:SF3">
    <property type="entry name" value="CYSTEINE--TRNA LIGASE, CYTOPLASMIC"/>
    <property type="match status" value="1"/>
</dbReference>
<feature type="binding site" evidence="13">
    <location>
        <position position="212"/>
    </location>
    <ligand>
        <name>Zn(2+)</name>
        <dbReference type="ChEBI" id="CHEBI:29105"/>
    </ligand>
</feature>
<evidence type="ECO:0000256" key="4">
    <source>
        <dbReference type="ARBA" id="ARBA00022490"/>
    </source>
</evidence>
<dbReference type="GO" id="GO:0005524">
    <property type="term" value="F:ATP binding"/>
    <property type="evidence" value="ECO:0007669"/>
    <property type="project" value="UniProtKB-UniRule"/>
</dbReference>
<dbReference type="InterPro" id="IPR032678">
    <property type="entry name" value="tRNA-synt_1_cat_dom"/>
</dbReference>
<proteinExistence type="inferred from homology"/>
<dbReference type="InterPro" id="IPR009080">
    <property type="entry name" value="tRNAsynth_Ia_anticodon-bd"/>
</dbReference>
<evidence type="ECO:0000256" key="12">
    <source>
        <dbReference type="ARBA" id="ARBA00047398"/>
    </source>
</evidence>
<dbReference type="EMBL" id="FQUF01000014">
    <property type="protein sequence ID" value="SHE77613.1"/>
    <property type="molecule type" value="Genomic_DNA"/>
</dbReference>
<dbReference type="SUPFAM" id="SSF52374">
    <property type="entry name" value="Nucleotidylyl transferase"/>
    <property type="match status" value="1"/>
</dbReference>
<dbReference type="Gene3D" id="3.40.50.620">
    <property type="entry name" value="HUPs"/>
    <property type="match status" value="1"/>
</dbReference>
<dbReference type="Pfam" id="PF01406">
    <property type="entry name" value="tRNA-synt_1e"/>
    <property type="match status" value="1"/>
</dbReference>
<comment type="subcellular location">
    <subcellularLocation>
        <location evidence="1 13">Cytoplasm</location>
    </subcellularLocation>
</comment>
<evidence type="ECO:0000256" key="7">
    <source>
        <dbReference type="ARBA" id="ARBA00022741"/>
    </source>
</evidence>
<dbReference type="InterPro" id="IPR056411">
    <property type="entry name" value="CysS_C"/>
</dbReference>
<protein>
    <recommendedName>
        <fullName evidence="13">Cysteine--tRNA ligase</fullName>
        <ecNumber evidence="13">6.1.1.16</ecNumber>
    </recommendedName>
    <alternativeName>
        <fullName evidence="13">Cysteinyl-tRNA synthetase</fullName>
        <shortName evidence="13">CysRS</shortName>
    </alternativeName>
</protein>
<keyword evidence="5 13" id="KW-0436">Ligase</keyword>
<keyword evidence="6 13" id="KW-0479">Metal-binding</keyword>
<dbReference type="AlphaFoldDB" id="A0A1M4W951"/>
<feature type="binding site" evidence="13">
    <location>
        <position position="272"/>
    </location>
    <ligand>
        <name>ATP</name>
        <dbReference type="ChEBI" id="CHEBI:30616"/>
    </ligand>
</feature>
<keyword evidence="10 13" id="KW-0648">Protein biosynthesis</keyword>
<name>A0A1M4W951_9LACT</name>
<evidence type="ECO:0000256" key="8">
    <source>
        <dbReference type="ARBA" id="ARBA00022833"/>
    </source>
</evidence>
<comment type="cofactor">
    <cofactor evidence="13">
        <name>Zn(2+)</name>
        <dbReference type="ChEBI" id="CHEBI:29105"/>
    </cofactor>
    <text evidence="13">Binds 1 zinc ion per subunit.</text>
</comment>
<keyword evidence="11 13" id="KW-0030">Aminoacyl-tRNA synthetase</keyword>
<dbReference type="InterPro" id="IPR024909">
    <property type="entry name" value="Cys-tRNA/MSH_ligase"/>
</dbReference>
<evidence type="ECO:0000256" key="10">
    <source>
        <dbReference type="ARBA" id="ARBA00022917"/>
    </source>
</evidence>
<dbReference type="Proteomes" id="UP000184128">
    <property type="component" value="Unassembled WGS sequence"/>
</dbReference>
<dbReference type="InterPro" id="IPR015273">
    <property type="entry name" value="Cys-tRNA-synt_Ia_DALR"/>
</dbReference>
<sequence>MIQIYNTLSRKKEPFKPIEEGKIRMYLCGPTVYNYIHIGNARSAVSFDTIRRYFEYRGYEVNYVSNFTDVDDKIIQAAKELKTDAPDVANRFIQAFFADTEALSVKKATCHPRVMDNIPEIIEFVEALIAHGYAYEADGDVYYHTKKFKDYGKLSGITIDQLQAGASNRLGEEDTDKKEAPIDFALWKQAKPGEISWDSPWGKGRPGWHIECSAMARKYLGETIDIHAGGQDLTFPHHENEIAQTEAVTGKTFANYWMHNGFVTMGNEKMSKSLGNVELVKDLREEYDPDVLRFFLATAHYRRPLTYSKTALTDAKVNITHIKTAIENATHRLGTAVDSLPDDAVREKQWEEGILRFTEAMDDDFQTQNGITIIYEMIRELNKMLEQAEVSKKILERMLKDLTELLAIFGIENLQTEEDLLDEEIERLIQQREEARAAKDFEQADQIRDLLKDKGILLEDTPQGIRWKREQN</sequence>
<evidence type="ECO:0000259" key="15">
    <source>
        <dbReference type="PROSITE" id="PS50151"/>
    </source>
</evidence>
<feature type="short sequence motif" description="'HIGH' region" evidence="13">
    <location>
        <begin position="30"/>
        <end position="40"/>
    </location>
</feature>
<dbReference type="STRING" id="1121025.SAMN02745249_01135"/>
<keyword evidence="7 13" id="KW-0547">Nucleotide-binding</keyword>
<dbReference type="InterPro" id="IPR014729">
    <property type="entry name" value="Rossmann-like_a/b/a_fold"/>
</dbReference>
<feature type="binding site" evidence="13">
    <location>
        <position position="28"/>
    </location>
    <ligand>
        <name>Zn(2+)</name>
        <dbReference type="ChEBI" id="CHEBI:29105"/>
    </ligand>
</feature>
<evidence type="ECO:0000256" key="1">
    <source>
        <dbReference type="ARBA" id="ARBA00004496"/>
    </source>
</evidence>
<comment type="similarity">
    <text evidence="2 13">Belongs to the class-I aminoacyl-tRNA synthetase family.</text>
</comment>
<feature type="domain" description="UVR" evidence="15">
    <location>
        <begin position="422"/>
        <end position="452"/>
    </location>
</feature>
<evidence type="ECO:0000313" key="16">
    <source>
        <dbReference type="EMBL" id="SHE77613.1"/>
    </source>
</evidence>
<dbReference type="HAMAP" id="MF_00041">
    <property type="entry name" value="Cys_tRNA_synth"/>
    <property type="match status" value="1"/>
</dbReference>
<dbReference type="GO" id="GO:0008270">
    <property type="term" value="F:zinc ion binding"/>
    <property type="evidence" value="ECO:0007669"/>
    <property type="project" value="UniProtKB-UniRule"/>
</dbReference>
<evidence type="ECO:0000256" key="2">
    <source>
        <dbReference type="ARBA" id="ARBA00005594"/>
    </source>
</evidence>
<evidence type="ECO:0000256" key="9">
    <source>
        <dbReference type="ARBA" id="ARBA00022840"/>
    </source>
</evidence>
<evidence type="ECO:0000256" key="13">
    <source>
        <dbReference type="HAMAP-Rule" id="MF_00041"/>
    </source>
</evidence>
<keyword evidence="14" id="KW-0175">Coiled coil</keyword>
<evidence type="ECO:0000256" key="5">
    <source>
        <dbReference type="ARBA" id="ARBA00022598"/>
    </source>
</evidence>
<dbReference type="RefSeq" id="WP_073297615.1">
    <property type="nucleotide sequence ID" value="NZ_FQUF01000014.1"/>
</dbReference>
<organism evidence="16 17">
    <name type="scientific">Atopostipes suicloacalis DSM 15692</name>
    <dbReference type="NCBI Taxonomy" id="1121025"/>
    <lineage>
        <taxon>Bacteria</taxon>
        <taxon>Bacillati</taxon>
        <taxon>Bacillota</taxon>
        <taxon>Bacilli</taxon>
        <taxon>Lactobacillales</taxon>
        <taxon>Carnobacteriaceae</taxon>
        <taxon>Atopostipes</taxon>
    </lineage>
</organism>
<dbReference type="GO" id="GO:0005829">
    <property type="term" value="C:cytosol"/>
    <property type="evidence" value="ECO:0007669"/>
    <property type="project" value="TreeGrafter"/>
</dbReference>
<dbReference type="Gene3D" id="1.20.120.1910">
    <property type="entry name" value="Cysteine-tRNA ligase, C-terminal anti-codon recognition domain"/>
    <property type="match status" value="1"/>
</dbReference>
<dbReference type="GO" id="GO:0004817">
    <property type="term" value="F:cysteine-tRNA ligase activity"/>
    <property type="evidence" value="ECO:0007669"/>
    <property type="project" value="UniProtKB-UniRule"/>
</dbReference>
<dbReference type="InterPro" id="IPR015803">
    <property type="entry name" value="Cys-tRNA-ligase"/>
</dbReference>
<dbReference type="Pfam" id="PF09190">
    <property type="entry name" value="DALR_2"/>
    <property type="match status" value="1"/>
</dbReference>
<evidence type="ECO:0000313" key="17">
    <source>
        <dbReference type="Proteomes" id="UP000184128"/>
    </source>
</evidence>
<accession>A0A1M4W951</accession>
<dbReference type="Pfam" id="PF23493">
    <property type="entry name" value="CysS_C"/>
    <property type="match status" value="1"/>
</dbReference>
<evidence type="ECO:0000256" key="3">
    <source>
        <dbReference type="ARBA" id="ARBA00011245"/>
    </source>
</evidence>
<gene>
    <name evidence="13" type="primary">cysS</name>
    <name evidence="16" type="ORF">SAMN02745249_01135</name>
</gene>
<dbReference type="SUPFAM" id="SSF47323">
    <property type="entry name" value="Anticodon-binding domain of a subclass of class I aminoacyl-tRNA synthetases"/>
    <property type="match status" value="1"/>
</dbReference>
<evidence type="ECO:0000256" key="14">
    <source>
        <dbReference type="SAM" id="Coils"/>
    </source>
</evidence>
<keyword evidence="9 13" id="KW-0067">ATP-binding</keyword>
<dbReference type="CDD" id="cd00672">
    <property type="entry name" value="CysRS_core"/>
    <property type="match status" value="1"/>
</dbReference>
<dbReference type="GO" id="GO:0006423">
    <property type="term" value="P:cysteinyl-tRNA aminoacylation"/>
    <property type="evidence" value="ECO:0007669"/>
    <property type="project" value="UniProtKB-UniRule"/>
</dbReference>
<dbReference type="PRINTS" id="PR00983">
    <property type="entry name" value="TRNASYNTHCYS"/>
</dbReference>
<dbReference type="OrthoDB" id="9815130at2"/>
<feature type="coiled-coil region" evidence="14">
    <location>
        <begin position="378"/>
        <end position="445"/>
    </location>
</feature>
<feature type="binding site" evidence="13">
    <location>
        <position position="241"/>
    </location>
    <ligand>
        <name>Zn(2+)</name>
        <dbReference type="ChEBI" id="CHEBI:29105"/>
    </ligand>
</feature>
<evidence type="ECO:0000256" key="11">
    <source>
        <dbReference type="ARBA" id="ARBA00023146"/>
    </source>
</evidence>
<keyword evidence="17" id="KW-1185">Reference proteome</keyword>
<dbReference type="SMART" id="SM00840">
    <property type="entry name" value="DALR_2"/>
    <property type="match status" value="1"/>
</dbReference>
<evidence type="ECO:0000256" key="6">
    <source>
        <dbReference type="ARBA" id="ARBA00022723"/>
    </source>
</evidence>
<dbReference type="NCBIfam" id="TIGR00435">
    <property type="entry name" value="cysS"/>
    <property type="match status" value="1"/>
</dbReference>
<comment type="subunit">
    <text evidence="3 13">Monomer.</text>
</comment>
<dbReference type="PANTHER" id="PTHR10890">
    <property type="entry name" value="CYSTEINYL-TRNA SYNTHETASE"/>
    <property type="match status" value="1"/>
</dbReference>
<keyword evidence="4 13" id="KW-0963">Cytoplasm</keyword>
<dbReference type="EC" id="6.1.1.16" evidence="13"/>
<dbReference type="FunFam" id="3.40.50.620:FF:000009">
    <property type="entry name" value="Cysteine--tRNA ligase"/>
    <property type="match status" value="1"/>
</dbReference>
<feature type="short sequence motif" description="'KMSKS' region" evidence="13">
    <location>
        <begin position="269"/>
        <end position="273"/>
    </location>
</feature>